<dbReference type="AlphaFoldDB" id="A0A094LA13"/>
<dbReference type="Proteomes" id="UP000054363">
    <property type="component" value="Unassembled WGS sequence"/>
</dbReference>
<reference evidence="1 2" key="1">
    <citation type="submission" date="2014-06" db="EMBL/GenBank/DDBJ databases">
        <title>The draft genome sequence of Idiomarina salinarum ISL-52.</title>
        <authorList>
            <person name="Du J."/>
            <person name="Shao Z."/>
        </authorList>
    </citation>
    <scope>NUCLEOTIDE SEQUENCE [LARGE SCALE GENOMIC DNA]</scope>
    <source>
        <strain evidence="1 2">ISL-52</strain>
    </source>
</reference>
<dbReference type="EMBL" id="JPER01000001">
    <property type="protein sequence ID" value="KFZ31698.1"/>
    <property type="molecule type" value="Genomic_DNA"/>
</dbReference>
<dbReference type="RefSeq" id="WP_034774983.1">
    <property type="nucleotide sequence ID" value="NZ_JPER01000001.1"/>
</dbReference>
<dbReference type="eggNOG" id="ENOG502Z9WC">
    <property type="taxonomic scope" value="Bacteria"/>
</dbReference>
<sequence>MAILTLSDLLNAGQSEFYIYDLGRRVQAIETTEFTAIEAQQAPYPFPLQGHAWLAIVFWSQSAATTTEPFLWFLKFPLDERGLLDLQAQQGFITQVLTLLGNKVTAALNDEQRQQLQQSPYLFTPAEEKRAALHARLTVRLSRPPSVHYETAESVLARPDAPQWQQIGLQGLHDVAARLVAGQRLGQQIVDHFVGYPEPLQRALAVALEHQSPPRVVTDALAQRVQREVQPGHRRLNLLRSCAAAGETAAVRSAIAHTLNNNPDPDELVLIPARLWPALQPGPDEVNLLELYMLRLAESSASQSGSANNELFAGLTADLLRLPGIRPHVLSLLRRHDLPLILQQAWQAFSGAAL</sequence>
<accession>A0A094LA13</accession>
<dbReference type="STRING" id="435908.IDSA_03135"/>
<dbReference type="Pfam" id="PF12069">
    <property type="entry name" value="DUF3549"/>
    <property type="match status" value="1"/>
</dbReference>
<protein>
    <recommendedName>
        <fullName evidence="3">DUF3549 domain-containing protein</fullName>
    </recommendedName>
</protein>
<gene>
    <name evidence="1" type="ORF">IDSA_03135</name>
</gene>
<evidence type="ECO:0000313" key="1">
    <source>
        <dbReference type="EMBL" id="KFZ31698.1"/>
    </source>
</evidence>
<name>A0A094LA13_9GAMM</name>
<proteinExistence type="predicted"/>
<dbReference type="InterPro" id="IPR021936">
    <property type="entry name" value="DUF3549"/>
</dbReference>
<comment type="caution">
    <text evidence="1">The sequence shown here is derived from an EMBL/GenBank/DDBJ whole genome shotgun (WGS) entry which is preliminary data.</text>
</comment>
<evidence type="ECO:0000313" key="2">
    <source>
        <dbReference type="Proteomes" id="UP000054363"/>
    </source>
</evidence>
<organism evidence="1 2">
    <name type="scientific">Pseudidiomarina salinarum</name>
    <dbReference type="NCBI Taxonomy" id="435908"/>
    <lineage>
        <taxon>Bacteria</taxon>
        <taxon>Pseudomonadati</taxon>
        <taxon>Pseudomonadota</taxon>
        <taxon>Gammaproteobacteria</taxon>
        <taxon>Alteromonadales</taxon>
        <taxon>Idiomarinaceae</taxon>
        <taxon>Pseudidiomarina</taxon>
    </lineage>
</organism>
<keyword evidence="2" id="KW-1185">Reference proteome</keyword>
<evidence type="ECO:0008006" key="3">
    <source>
        <dbReference type="Google" id="ProtNLM"/>
    </source>
</evidence>